<dbReference type="EMBL" id="VKID01000001">
    <property type="protein sequence ID" value="TRY00300.1"/>
    <property type="molecule type" value="Genomic_DNA"/>
</dbReference>
<feature type="transmembrane region" description="Helical" evidence="1">
    <location>
        <begin position="218"/>
        <end position="244"/>
    </location>
</feature>
<evidence type="ECO:0000313" key="3">
    <source>
        <dbReference type="Proteomes" id="UP000315938"/>
    </source>
</evidence>
<comment type="caution">
    <text evidence="2">The sequence shown here is derived from an EMBL/GenBank/DDBJ whole genome shotgun (WGS) entry which is preliminary data.</text>
</comment>
<evidence type="ECO:0000313" key="2">
    <source>
        <dbReference type="EMBL" id="TRY00300.1"/>
    </source>
</evidence>
<organism evidence="2 3">
    <name type="scientific">Acholeplasma laidlawii</name>
    <dbReference type="NCBI Taxonomy" id="2148"/>
    <lineage>
        <taxon>Bacteria</taxon>
        <taxon>Bacillati</taxon>
        <taxon>Mycoplasmatota</taxon>
        <taxon>Mollicutes</taxon>
        <taxon>Acholeplasmatales</taxon>
        <taxon>Acholeplasmataceae</taxon>
        <taxon>Acholeplasma</taxon>
    </lineage>
</organism>
<accession>A0A553IJB4</accession>
<gene>
    <name evidence="2" type="ORF">FNV44_04430</name>
</gene>
<keyword evidence="1" id="KW-0812">Transmembrane</keyword>
<dbReference type="RefSeq" id="WP_099750357.1">
    <property type="nucleotide sequence ID" value="NZ_JACAOE010000001.1"/>
</dbReference>
<feature type="transmembrane region" description="Helical" evidence="1">
    <location>
        <begin position="26"/>
        <end position="47"/>
    </location>
</feature>
<name>A0A553IJB4_ACHLA</name>
<feature type="transmembrane region" description="Helical" evidence="1">
    <location>
        <begin position="177"/>
        <end position="198"/>
    </location>
</feature>
<dbReference type="AlphaFoldDB" id="A0A553IJB4"/>
<reference evidence="2 3" key="1">
    <citation type="submission" date="2019-07" db="EMBL/GenBank/DDBJ databases">
        <title>Genome sequence of Acholeplasma laidlawii strain with increased resistance to erythromycin.</title>
        <authorList>
            <person name="Medvedeva E.S."/>
            <person name="Baranova N.B."/>
            <person name="Siniagina M.N."/>
            <person name="Mouzykantov A."/>
            <person name="Chernova O.A."/>
            <person name="Chernov V.M."/>
        </authorList>
    </citation>
    <scope>NUCLEOTIDE SEQUENCE [LARGE SCALE GENOMIC DNA]</scope>
    <source>
        <strain evidence="2 3">PG8REry</strain>
    </source>
</reference>
<proteinExistence type="predicted"/>
<keyword evidence="1" id="KW-0472">Membrane</keyword>
<dbReference type="Proteomes" id="UP000315938">
    <property type="component" value="Unassembled WGS sequence"/>
</dbReference>
<protein>
    <recommendedName>
        <fullName evidence="4">DUF1189 domain-containing protein</fullName>
    </recommendedName>
</protein>
<evidence type="ECO:0008006" key="4">
    <source>
        <dbReference type="Google" id="ProtNLM"/>
    </source>
</evidence>
<keyword evidence="1" id="KW-1133">Transmembrane helix</keyword>
<sequence>MYQRFKRALLIPSELYLYLKDSWLNVWVYFFLMLMLTELPFMMISWANNGFSDRNKIEIKDQFVEKLSGTHIIVDGELIVEQAFLNQDKYMNIYIYTIGIVNTPTSPEYQGIRIILVKDGVKLYTFGVLAKTYSYDELGLSNFNFSDYSLTNIDKFIRAMNLIAIEYSGPTKVFSSFVTLLSSAIELIFFVFISATFSRTLIPFKFKFKIAIYVLTPYVVMSLFALFLGSGLFIFLGIILMMIYMRIAFSKLKMI</sequence>
<evidence type="ECO:0000256" key="1">
    <source>
        <dbReference type="SAM" id="Phobius"/>
    </source>
</evidence>